<evidence type="ECO:0000256" key="2">
    <source>
        <dbReference type="SAM" id="MobiDB-lite"/>
    </source>
</evidence>
<feature type="compositionally biased region" description="Basic and acidic residues" evidence="2">
    <location>
        <begin position="95"/>
        <end position="113"/>
    </location>
</feature>
<evidence type="ECO:0000313" key="3">
    <source>
        <dbReference type="EMBL" id="AZA16346.1"/>
    </source>
</evidence>
<dbReference type="EMBL" id="JAJNUY010000001">
    <property type="protein sequence ID" value="MCD5562581.1"/>
    <property type="molecule type" value="Genomic_DNA"/>
</dbReference>
<dbReference type="AlphaFoldDB" id="A0A061C9A7"/>
<evidence type="ECO:0000256" key="1">
    <source>
        <dbReference type="ARBA" id="ARBA00022490"/>
    </source>
</evidence>
<gene>
    <name evidence="3" type="ORF">DQL93_07475</name>
    <name evidence="4" type="ORF">LOB85_00100</name>
</gene>
<accession>A0A061C9A7</accession>
<reference evidence="3" key="1">
    <citation type="submission" date="2018-07" db="EMBL/GenBank/DDBJ databases">
        <authorList>
            <person name="Somerville V."/>
        </authorList>
    </citation>
    <scope>NUCLEOTIDE SEQUENCE</scope>
    <source>
        <strain evidence="3">NWC_2_2</strain>
    </source>
</reference>
<sequence length="113" mass="13324">MSINQELADQEIASRTSLIVYLRNVNNDQFKLRRFGDIVYFSKKLHYLILYVNQAEAEETASKLRTFSFVKKVEFSQNDALDLDNQKIEQQISDMAKEAEEKLNQTDKEDWIK</sequence>
<reference evidence="4 5" key="2">
    <citation type="submission" date="2021-12" db="EMBL/GenBank/DDBJ databases">
        <title>Antimicrobial susceptibility of Lactobacillus delbrueckii subsp. lactis obtained from milk products and other habitats.</title>
        <authorList>
            <person name="Shani N."/>
        </authorList>
    </citation>
    <scope>NUCLEOTIDE SEQUENCE [LARGE SCALE GENOMIC DNA]</scope>
    <source>
        <strain evidence="4 5">FAM 21755</strain>
    </source>
</reference>
<proteinExistence type="predicted"/>
<dbReference type="GeneID" id="69668747"/>
<protein>
    <submittedName>
        <fullName evidence="3">DUF2129 domain-containing protein</fullName>
    </submittedName>
    <submittedName>
        <fullName evidence="4">YlbG family protein</fullName>
    </submittedName>
</protein>
<dbReference type="RefSeq" id="WP_002879092.1">
    <property type="nucleotide sequence ID" value="NZ_BJLK01000004.1"/>
</dbReference>
<evidence type="ECO:0000313" key="4">
    <source>
        <dbReference type="EMBL" id="MCD5562581.1"/>
    </source>
</evidence>
<dbReference type="OrthoDB" id="2990788at2"/>
<organism evidence="3">
    <name type="scientific">Lactobacillus delbrueckii subsp. lactis</name>
    <dbReference type="NCBI Taxonomy" id="29397"/>
    <lineage>
        <taxon>Bacteria</taxon>
        <taxon>Bacillati</taxon>
        <taxon>Bacillota</taxon>
        <taxon>Bacilli</taxon>
        <taxon>Lactobacillales</taxon>
        <taxon>Lactobacillaceae</taxon>
        <taxon>Lactobacillus</taxon>
    </lineage>
</organism>
<dbReference type="Proteomes" id="UP001200334">
    <property type="component" value="Unassembled WGS sequence"/>
</dbReference>
<feature type="region of interest" description="Disordered" evidence="2">
    <location>
        <begin position="94"/>
        <end position="113"/>
    </location>
</feature>
<name>A0A061C9A7_LACDL</name>
<dbReference type="Pfam" id="PF09902">
    <property type="entry name" value="DUF2129"/>
    <property type="match status" value="1"/>
</dbReference>
<keyword evidence="1" id="KW-0963">Cytoplasm</keyword>
<dbReference type="EMBL" id="CP031023">
    <property type="protein sequence ID" value="AZA16346.1"/>
    <property type="molecule type" value="Genomic_DNA"/>
</dbReference>
<dbReference type="InterPro" id="IPR016979">
    <property type="entry name" value="DUF2129"/>
</dbReference>
<evidence type="ECO:0000313" key="5">
    <source>
        <dbReference type="Proteomes" id="UP001200334"/>
    </source>
</evidence>